<gene>
    <name evidence="7" type="ORF">PFISCL1PPCAC_12645</name>
</gene>
<dbReference type="Gene3D" id="6.10.250.780">
    <property type="match status" value="1"/>
</dbReference>
<name>A0AAV5VPG7_9BILA</name>
<sequence length="315" mass="36278">EFPVMLRDFNKIFPCHICFNRQLIVEHVGFFLLNEYNLANRKGVRLQDIVELLQPTAAQMHFNSFLENANTRFIFRMKMKGRRHANRDPKPLDLVLTGQMQQLHSGTSIVFLCTPYANSVRQLLDTSHYISDIPLRDSTRDLIMLSQSRVWQLERNKSLEEACRKLPSRQKQLYTRQDKNQSLLYIHVPPQVAETLQQNRYYEPRSYAEVTVLAASMPDFPAITAYCSPADVIDMLARVTARFDRLVEIRKLYSVPSYSDAWLVVGGVPDRSRTDHTPAVLDLAIGMIAEARQIIAPHFTMPLRVSTTSFHSPVN</sequence>
<keyword evidence="3" id="KW-0547">Nucleotide-binding</keyword>
<accession>A0AAV5VPG7</accession>
<evidence type="ECO:0000256" key="3">
    <source>
        <dbReference type="ARBA" id="ARBA00022741"/>
    </source>
</evidence>
<dbReference type="InterPro" id="IPR042463">
    <property type="entry name" value="HNOB_dom_associated_sf"/>
</dbReference>
<dbReference type="PROSITE" id="PS50125">
    <property type="entry name" value="GUANYLATE_CYCLASE_2"/>
    <property type="match status" value="1"/>
</dbReference>
<dbReference type="Gene3D" id="3.30.450.260">
    <property type="entry name" value="Haem NO binding associated domain"/>
    <property type="match status" value="1"/>
</dbReference>
<dbReference type="PANTHER" id="PTHR45655">
    <property type="entry name" value="GUANYLATE CYCLASE SOLUBLE SUBUNIT BETA-2"/>
    <property type="match status" value="1"/>
</dbReference>
<evidence type="ECO:0000256" key="4">
    <source>
        <dbReference type="ARBA" id="ARBA00023239"/>
    </source>
</evidence>
<dbReference type="InterPro" id="IPR011645">
    <property type="entry name" value="HNOB_dom_associated"/>
</dbReference>
<dbReference type="GO" id="GO:0019934">
    <property type="term" value="P:cGMP-mediated signaling"/>
    <property type="evidence" value="ECO:0007669"/>
    <property type="project" value="TreeGrafter"/>
</dbReference>
<feature type="non-terminal residue" evidence="7">
    <location>
        <position position="1"/>
    </location>
</feature>
<dbReference type="InterPro" id="IPR029787">
    <property type="entry name" value="Nucleotide_cyclase"/>
</dbReference>
<dbReference type="GO" id="GO:0008074">
    <property type="term" value="C:guanylate cyclase complex, soluble"/>
    <property type="evidence" value="ECO:0007669"/>
    <property type="project" value="TreeGrafter"/>
</dbReference>
<comment type="caution">
    <text evidence="7">The sequence shown here is derived from an EMBL/GenBank/DDBJ whole genome shotgun (WGS) entry which is preliminary data.</text>
</comment>
<dbReference type="GO" id="GO:0070482">
    <property type="term" value="P:response to oxygen levels"/>
    <property type="evidence" value="ECO:0007669"/>
    <property type="project" value="TreeGrafter"/>
</dbReference>
<dbReference type="FunFam" id="3.30.450.260:FF:000002">
    <property type="entry name" value="guanylate cyclase soluble subunit alpha-2"/>
    <property type="match status" value="1"/>
</dbReference>
<keyword evidence="5" id="KW-0141">cGMP biosynthesis</keyword>
<feature type="domain" description="Guanylate cyclase" evidence="6">
    <location>
        <begin position="211"/>
        <end position="306"/>
    </location>
</feature>
<dbReference type="Pfam" id="PF00211">
    <property type="entry name" value="Guanylate_cyc"/>
    <property type="match status" value="1"/>
</dbReference>
<protein>
    <recommendedName>
        <fullName evidence="2">guanylate cyclase</fullName>
        <ecNumber evidence="2">4.6.1.2</ecNumber>
    </recommendedName>
</protein>
<keyword evidence="4" id="KW-0456">Lyase</keyword>
<dbReference type="GO" id="GO:0000166">
    <property type="term" value="F:nucleotide binding"/>
    <property type="evidence" value="ECO:0007669"/>
    <property type="project" value="UniProtKB-KW"/>
</dbReference>
<evidence type="ECO:0000256" key="5">
    <source>
        <dbReference type="ARBA" id="ARBA00023293"/>
    </source>
</evidence>
<evidence type="ECO:0000256" key="1">
    <source>
        <dbReference type="ARBA" id="ARBA00001436"/>
    </source>
</evidence>
<feature type="non-terminal residue" evidence="7">
    <location>
        <position position="315"/>
    </location>
</feature>
<evidence type="ECO:0000259" key="6">
    <source>
        <dbReference type="PROSITE" id="PS50125"/>
    </source>
</evidence>
<comment type="catalytic activity">
    <reaction evidence="1">
        <text>GTP = 3',5'-cyclic GMP + diphosphate</text>
        <dbReference type="Rhea" id="RHEA:13665"/>
        <dbReference type="ChEBI" id="CHEBI:33019"/>
        <dbReference type="ChEBI" id="CHEBI:37565"/>
        <dbReference type="ChEBI" id="CHEBI:57746"/>
        <dbReference type="EC" id="4.6.1.2"/>
    </reaction>
</comment>
<dbReference type="EMBL" id="BTSY01000004">
    <property type="protein sequence ID" value="GMT21348.1"/>
    <property type="molecule type" value="Genomic_DNA"/>
</dbReference>
<dbReference type="Pfam" id="PF07701">
    <property type="entry name" value="HNOBA"/>
    <property type="match status" value="1"/>
</dbReference>
<dbReference type="AlphaFoldDB" id="A0AAV5VPG7"/>
<dbReference type="Proteomes" id="UP001432322">
    <property type="component" value="Unassembled WGS sequence"/>
</dbReference>
<organism evidence="7 8">
    <name type="scientific">Pristionchus fissidentatus</name>
    <dbReference type="NCBI Taxonomy" id="1538716"/>
    <lineage>
        <taxon>Eukaryota</taxon>
        <taxon>Metazoa</taxon>
        <taxon>Ecdysozoa</taxon>
        <taxon>Nematoda</taxon>
        <taxon>Chromadorea</taxon>
        <taxon>Rhabditida</taxon>
        <taxon>Rhabditina</taxon>
        <taxon>Diplogasteromorpha</taxon>
        <taxon>Diplogasteroidea</taxon>
        <taxon>Neodiplogasteridae</taxon>
        <taxon>Pristionchus</taxon>
    </lineage>
</organism>
<dbReference type="PANTHER" id="PTHR45655:SF1">
    <property type="entry name" value="SOLUBLE GUANYLATE CYCLASE GCY-37"/>
    <property type="match status" value="1"/>
</dbReference>
<evidence type="ECO:0000256" key="2">
    <source>
        <dbReference type="ARBA" id="ARBA00012202"/>
    </source>
</evidence>
<dbReference type="EC" id="4.6.1.2" evidence="2"/>
<evidence type="ECO:0000313" key="7">
    <source>
        <dbReference type="EMBL" id="GMT21348.1"/>
    </source>
</evidence>
<dbReference type="Gene3D" id="3.30.70.1230">
    <property type="entry name" value="Nucleotide cyclase"/>
    <property type="match status" value="1"/>
</dbReference>
<dbReference type="SMART" id="SM00044">
    <property type="entry name" value="CYCc"/>
    <property type="match status" value="1"/>
</dbReference>
<reference evidence="7" key="1">
    <citation type="submission" date="2023-10" db="EMBL/GenBank/DDBJ databases">
        <title>Genome assembly of Pristionchus species.</title>
        <authorList>
            <person name="Yoshida K."/>
            <person name="Sommer R.J."/>
        </authorList>
    </citation>
    <scope>NUCLEOTIDE SEQUENCE</scope>
    <source>
        <strain evidence="7">RS5133</strain>
    </source>
</reference>
<dbReference type="SUPFAM" id="SSF55073">
    <property type="entry name" value="Nucleotide cyclase"/>
    <property type="match status" value="1"/>
</dbReference>
<keyword evidence="8" id="KW-1185">Reference proteome</keyword>
<evidence type="ECO:0000313" key="8">
    <source>
        <dbReference type="Proteomes" id="UP001432322"/>
    </source>
</evidence>
<proteinExistence type="predicted"/>
<dbReference type="GO" id="GO:0004383">
    <property type="term" value="F:guanylate cyclase activity"/>
    <property type="evidence" value="ECO:0007669"/>
    <property type="project" value="UniProtKB-EC"/>
</dbReference>
<dbReference type="InterPro" id="IPR001054">
    <property type="entry name" value="A/G_cyclase"/>
</dbReference>